<dbReference type="Gene3D" id="3.40.50.1820">
    <property type="entry name" value="alpha/beta hydrolase"/>
    <property type="match status" value="1"/>
</dbReference>
<dbReference type="Pfam" id="PF12146">
    <property type="entry name" value="Hydrolase_4"/>
    <property type="match status" value="1"/>
</dbReference>
<dbReference type="Proteomes" id="UP000823630">
    <property type="component" value="Unassembled WGS sequence"/>
</dbReference>
<dbReference type="SUPFAM" id="SSF53474">
    <property type="entry name" value="alpha/beta-Hydrolases"/>
    <property type="match status" value="1"/>
</dbReference>
<dbReference type="GO" id="GO:0016787">
    <property type="term" value="F:hydrolase activity"/>
    <property type="evidence" value="ECO:0007669"/>
    <property type="project" value="UniProtKB-KW"/>
</dbReference>
<dbReference type="EMBL" id="JADINC010000056">
    <property type="protein sequence ID" value="MBO8425530.1"/>
    <property type="molecule type" value="Genomic_DNA"/>
</dbReference>
<dbReference type="PANTHER" id="PTHR11614">
    <property type="entry name" value="PHOSPHOLIPASE-RELATED"/>
    <property type="match status" value="1"/>
</dbReference>
<feature type="domain" description="Serine aminopeptidase S33" evidence="1">
    <location>
        <begin position="24"/>
        <end position="278"/>
    </location>
</feature>
<comment type="caution">
    <text evidence="2">The sequence shown here is derived from an EMBL/GenBank/DDBJ whole genome shotgun (WGS) entry which is preliminary data.</text>
</comment>
<dbReference type="AlphaFoldDB" id="A0A9D9DG46"/>
<sequence length="300" mass="34041">MKEVIFNAHDGKKLYCSLWDNVARPIGIVQIIHGMDEHVRRYDRFARFLNKNGYIVFGDDHRAHGRTAGSTENIGKPNGEPDLFDATAHDEIAIAKYLKKKYKLPLFIFGHSYGSFITQRIMQEPDLYAAGVCMSGSAKYPRAFLILACAVAWLGMKLRGPNAPAKFIEYFSPIRNKATGPSKLTRDPVAAAEHNSDPMHVKYFSYGFYYSMFKNLGELNGTARPDVPLLIISGSCDMVSLNSRFAKTLYRMYKSGGLENLRMIIYPGARHELLMETNYKDVQNDVLEFFNSIAHKHHKK</sequence>
<proteinExistence type="predicted"/>
<evidence type="ECO:0000259" key="1">
    <source>
        <dbReference type="Pfam" id="PF12146"/>
    </source>
</evidence>
<dbReference type="InterPro" id="IPR029058">
    <property type="entry name" value="AB_hydrolase_fold"/>
</dbReference>
<reference evidence="2" key="1">
    <citation type="submission" date="2020-10" db="EMBL/GenBank/DDBJ databases">
        <authorList>
            <person name="Gilroy R."/>
        </authorList>
    </citation>
    <scope>NUCLEOTIDE SEQUENCE</scope>
    <source>
        <strain evidence="2">8207</strain>
    </source>
</reference>
<protein>
    <submittedName>
        <fullName evidence="2">Alpha/beta hydrolase</fullName>
    </submittedName>
</protein>
<reference evidence="2" key="2">
    <citation type="journal article" date="2021" name="PeerJ">
        <title>Extensive microbial diversity within the chicken gut microbiome revealed by metagenomics and culture.</title>
        <authorList>
            <person name="Gilroy R."/>
            <person name="Ravi A."/>
            <person name="Getino M."/>
            <person name="Pursley I."/>
            <person name="Horton D.L."/>
            <person name="Alikhan N.F."/>
            <person name="Baker D."/>
            <person name="Gharbi K."/>
            <person name="Hall N."/>
            <person name="Watson M."/>
            <person name="Adriaenssens E.M."/>
            <person name="Foster-Nyarko E."/>
            <person name="Jarju S."/>
            <person name="Secka A."/>
            <person name="Antonio M."/>
            <person name="Oren A."/>
            <person name="Chaudhuri R.R."/>
            <person name="La Ragione R."/>
            <person name="Hildebrand F."/>
            <person name="Pallen M.J."/>
        </authorList>
    </citation>
    <scope>NUCLEOTIDE SEQUENCE</scope>
    <source>
        <strain evidence="2">8207</strain>
    </source>
</reference>
<organism evidence="2 3">
    <name type="scientific">Candidatus Enterousia avistercoris</name>
    <dbReference type="NCBI Taxonomy" id="2840788"/>
    <lineage>
        <taxon>Bacteria</taxon>
        <taxon>Pseudomonadati</taxon>
        <taxon>Pseudomonadota</taxon>
        <taxon>Alphaproteobacteria</taxon>
        <taxon>Candidatus Enterousia</taxon>
    </lineage>
</organism>
<evidence type="ECO:0000313" key="3">
    <source>
        <dbReference type="Proteomes" id="UP000823630"/>
    </source>
</evidence>
<gene>
    <name evidence="2" type="ORF">IAC69_03575</name>
</gene>
<keyword evidence="2" id="KW-0378">Hydrolase</keyword>
<accession>A0A9D9DG46</accession>
<dbReference type="InterPro" id="IPR022742">
    <property type="entry name" value="Hydrolase_4"/>
</dbReference>
<dbReference type="InterPro" id="IPR051044">
    <property type="entry name" value="MAG_DAG_Lipase"/>
</dbReference>
<name>A0A9D9DG46_9PROT</name>
<evidence type="ECO:0000313" key="2">
    <source>
        <dbReference type="EMBL" id="MBO8425530.1"/>
    </source>
</evidence>